<dbReference type="EMBL" id="BAAAUV010000026">
    <property type="protein sequence ID" value="GAA3234548.1"/>
    <property type="molecule type" value="Genomic_DNA"/>
</dbReference>
<proteinExistence type="predicted"/>
<feature type="domain" description="HTH tetR-type" evidence="3">
    <location>
        <begin position="26"/>
        <end position="86"/>
    </location>
</feature>
<evidence type="ECO:0000259" key="3">
    <source>
        <dbReference type="PROSITE" id="PS50977"/>
    </source>
</evidence>
<comment type="caution">
    <text evidence="4">The sequence shown here is derived from an EMBL/GenBank/DDBJ whole genome shotgun (WGS) entry which is preliminary data.</text>
</comment>
<dbReference type="PANTHER" id="PTHR30055">
    <property type="entry name" value="HTH-TYPE TRANSCRIPTIONAL REGULATOR RUTR"/>
    <property type="match status" value="1"/>
</dbReference>
<keyword evidence="1 2" id="KW-0238">DNA-binding</keyword>
<dbReference type="PRINTS" id="PR00455">
    <property type="entry name" value="HTHTETR"/>
</dbReference>
<evidence type="ECO:0000313" key="5">
    <source>
        <dbReference type="Proteomes" id="UP001501237"/>
    </source>
</evidence>
<evidence type="ECO:0000256" key="2">
    <source>
        <dbReference type="PROSITE-ProRule" id="PRU00335"/>
    </source>
</evidence>
<protein>
    <recommendedName>
        <fullName evidence="3">HTH tetR-type domain-containing protein</fullName>
    </recommendedName>
</protein>
<dbReference type="Pfam" id="PF00440">
    <property type="entry name" value="TetR_N"/>
    <property type="match status" value="1"/>
</dbReference>
<dbReference type="InterPro" id="IPR001647">
    <property type="entry name" value="HTH_TetR"/>
</dbReference>
<name>A0ABP6QKF3_9ACTN</name>
<dbReference type="InterPro" id="IPR009057">
    <property type="entry name" value="Homeodomain-like_sf"/>
</dbReference>
<dbReference type="PROSITE" id="PS50977">
    <property type="entry name" value="HTH_TETR_2"/>
    <property type="match status" value="1"/>
</dbReference>
<evidence type="ECO:0000256" key="1">
    <source>
        <dbReference type="ARBA" id="ARBA00023125"/>
    </source>
</evidence>
<dbReference type="Proteomes" id="UP001501237">
    <property type="component" value="Unassembled WGS sequence"/>
</dbReference>
<sequence>MVRESGPGARRLPSGRHSLSRDYVVGHQISRILSAVLELVGTNGYAALTVDAITAHAGVSRATFYVHFRNREDAFLRAFDSVLERLMTHVMDAHRGEAGAGGRLRAGVGAFLEFLAAEPLAARTCVVESLAAGPAAADRRDRAVNAFVQVIEGNTRELYPYYPEPALIAETIVGGIYEVAYTRIRRGETDRLPELLNGLLAAFAVPDPARWGPEAPLQG</sequence>
<gene>
    <name evidence="4" type="ORF">GCM10010468_67790</name>
</gene>
<dbReference type="RefSeq" id="WP_344836586.1">
    <property type="nucleotide sequence ID" value="NZ_BAAAUV010000026.1"/>
</dbReference>
<dbReference type="InterPro" id="IPR050109">
    <property type="entry name" value="HTH-type_TetR-like_transc_reg"/>
</dbReference>
<accession>A0ABP6QKF3</accession>
<dbReference type="Gene3D" id="1.10.357.10">
    <property type="entry name" value="Tetracycline Repressor, domain 2"/>
    <property type="match status" value="1"/>
</dbReference>
<reference evidence="5" key="1">
    <citation type="journal article" date="2019" name="Int. J. Syst. Evol. Microbiol.">
        <title>The Global Catalogue of Microorganisms (GCM) 10K type strain sequencing project: providing services to taxonomists for standard genome sequencing and annotation.</title>
        <authorList>
            <consortium name="The Broad Institute Genomics Platform"/>
            <consortium name="The Broad Institute Genome Sequencing Center for Infectious Disease"/>
            <person name="Wu L."/>
            <person name="Ma J."/>
        </authorList>
    </citation>
    <scope>NUCLEOTIDE SEQUENCE [LARGE SCALE GENOMIC DNA]</scope>
    <source>
        <strain evidence="5">JCM 9377</strain>
    </source>
</reference>
<keyword evidence="5" id="KW-1185">Reference proteome</keyword>
<dbReference type="SUPFAM" id="SSF46689">
    <property type="entry name" value="Homeodomain-like"/>
    <property type="match status" value="1"/>
</dbReference>
<dbReference type="PANTHER" id="PTHR30055:SF226">
    <property type="entry name" value="HTH-TYPE TRANSCRIPTIONAL REGULATOR PKSA"/>
    <property type="match status" value="1"/>
</dbReference>
<evidence type="ECO:0000313" key="4">
    <source>
        <dbReference type="EMBL" id="GAA3234548.1"/>
    </source>
</evidence>
<feature type="DNA-binding region" description="H-T-H motif" evidence="2">
    <location>
        <begin position="49"/>
        <end position="68"/>
    </location>
</feature>
<organism evidence="4 5">
    <name type="scientific">Actinocorallia longicatena</name>
    <dbReference type="NCBI Taxonomy" id="111803"/>
    <lineage>
        <taxon>Bacteria</taxon>
        <taxon>Bacillati</taxon>
        <taxon>Actinomycetota</taxon>
        <taxon>Actinomycetes</taxon>
        <taxon>Streptosporangiales</taxon>
        <taxon>Thermomonosporaceae</taxon>
        <taxon>Actinocorallia</taxon>
    </lineage>
</organism>